<evidence type="ECO:0000313" key="3">
    <source>
        <dbReference type="Proteomes" id="UP000001549"/>
    </source>
</evidence>
<feature type="region of interest" description="Disordered" evidence="1">
    <location>
        <begin position="222"/>
        <end position="263"/>
    </location>
</feature>
<feature type="region of interest" description="Disordered" evidence="1">
    <location>
        <begin position="289"/>
        <end position="471"/>
    </location>
</feature>
<keyword evidence="3" id="KW-1185">Reference proteome</keyword>
<dbReference type="RefSeq" id="WP_013875547.1">
    <property type="nucleotide sequence ID" value="NC_015656.1"/>
</dbReference>
<dbReference type="Gene3D" id="1.10.1740.10">
    <property type="match status" value="1"/>
</dbReference>
<dbReference type="SUPFAM" id="SSF88946">
    <property type="entry name" value="Sigma2 domain of RNA polymerase sigma factors"/>
    <property type="match status" value="1"/>
</dbReference>
<evidence type="ECO:0000256" key="1">
    <source>
        <dbReference type="SAM" id="MobiDB-lite"/>
    </source>
</evidence>
<evidence type="ECO:0000313" key="2">
    <source>
        <dbReference type="EMBL" id="AEH11702.1"/>
    </source>
</evidence>
<dbReference type="Proteomes" id="UP000001549">
    <property type="component" value="Chromosome"/>
</dbReference>
<sequence length="471" mass="46059">MRIRHGQRQAFDDLYDRYADDVFSVCLLILGEPTVAHAAAGTAFALVARSRLSPLSDPTRLHAWLLELARGSSLAWSGSPQVQAAPVPHGITPEEMLAATQLVAAPASLREGLARTFDRAAAAATARDTAARAHYRALSLGRGPDGTAVISRDGVAGPVPMAGALPGGTVGAVAAGYGNGAGTVRDSAAHDVAAHDGAAGPGQLPVHAEPADSDRTLVIGPMTGQGALSGPTGPGRDGPGPVGPLAPGYLGGEPPAAGSPRRGRPVAAAAASLLVMATIGVVVAVNWPTPASDTTASRPGTAVITPSSSGEEPGGFSSNPSSASGSSAPVDPAVGAPPAQQPSAQRTGPTTSDFGPPAGVALVSSQLSTNDGPLPPPPVNAPPTTITEPPQPTATATTPEPEPTATTEPTGPGTPSSSAGTDPPAGSPTNPGETSTADPSITATAVSPSASGGPADEKGGPATSRAPLTSV</sequence>
<dbReference type="InterPro" id="IPR013325">
    <property type="entry name" value="RNA_pol_sigma_r2"/>
</dbReference>
<dbReference type="GO" id="GO:0003700">
    <property type="term" value="F:DNA-binding transcription factor activity"/>
    <property type="evidence" value="ECO:0007669"/>
    <property type="project" value="InterPro"/>
</dbReference>
<accession>F8B005</accession>
<dbReference type="HOGENOM" id="CLU_519487_0_0_11"/>
<name>F8B005_9ACTN</name>
<organism evidence="2 3">
    <name type="scientific">Candidatus Protofrankia datiscae</name>
    <dbReference type="NCBI Taxonomy" id="2716812"/>
    <lineage>
        <taxon>Bacteria</taxon>
        <taxon>Bacillati</taxon>
        <taxon>Actinomycetota</taxon>
        <taxon>Actinomycetes</taxon>
        <taxon>Frankiales</taxon>
        <taxon>Frankiaceae</taxon>
        <taxon>Protofrankia</taxon>
    </lineage>
</organism>
<feature type="compositionally biased region" description="Low complexity" evidence="1">
    <location>
        <begin position="254"/>
        <end position="263"/>
    </location>
</feature>
<dbReference type="AlphaFoldDB" id="F8B005"/>
<feature type="compositionally biased region" description="Low complexity" evidence="1">
    <location>
        <begin position="306"/>
        <end position="345"/>
    </location>
</feature>
<feature type="compositionally biased region" description="Low complexity" evidence="1">
    <location>
        <begin position="382"/>
        <end position="428"/>
    </location>
</feature>
<feature type="compositionally biased region" description="Polar residues" evidence="1">
    <location>
        <begin position="289"/>
        <end position="298"/>
    </location>
</feature>
<proteinExistence type="predicted"/>
<feature type="compositionally biased region" description="Polar residues" evidence="1">
    <location>
        <begin position="429"/>
        <end position="450"/>
    </location>
</feature>
<dbReference type="GO" id="GO:0006352">
    <property type="term" value="P:DNA-templated transcription initiation"/>
    <property type="evidence" value="ECO:0007669"/>
    <property type="project" value="InterPro"/>
</dbReference>
<dbReference type="STRING" id="656024.FsymDg_4453"/>
<dbReference type="KEGG" id="fsy:FsymDg_4453"/>
<reference evidence="2 3" key="1">
    <citation type="submission" date="2011-05" db="EMBL/GenBank/DDBJ databases">
        <title>Complete sequence of chromosome of Frankia symbiont of Datisca glomerata.</title>
        <authorList>
            <consortium name="US DOE Joint Genome Institute"/>
            <person name="Lucas S."/>
            <person name="Han J."/>
            <person name="Lapidus A."/>
            <person name="Cheng J.-F."/>
            <person name="Goodwin L."/>
            <person name="Pitluck S."/>
            <person name="Peters L."/>
            <person name="Mikhailova N."/>
            <person name="Chertkov O."/>
            <person name="Teshima H."/>
            <person name="Han C."/>
            <person name="Tapia R."/>
            <person name="Land M."/>
            <person name="Hauser L."/>
            <person name="Kyrpides N."/>
            <person name="Ivanova N."/>
            <person name="Pagani I."/>
            <person name="Berry A."/>
            <person name="Pawlowski K."/>
            <person name="Persson T."/>
            <person name="Vanden Heuvel B."/>
            <person name="Benson D."/>
            <person name="Woyke T."/>
        </authorList>
    </citation>
    <scope>NUCLEOTIDE SEQUENCE [LARGE SCALE GENOMIC DNA]</scope>
    <source>
        <strain evidence="3">4085684</strain>
    </source>
</reference>
<protein>
    <submittedName>
        <fullName evidence="2">Putative RNA polymerase sigma factor</fullName>
    </submittedName>
</protein>
<dbReference type="EMBL" id="CP002801">
    <property type="protein sequence ID" value="AEH11702.1"/>
    <property type="molecule type" value="Genomic_DNA"/>
</dbReference>
<gene>
    <name evidence="2" type="ordered locus">FsymDg_4453</name>
</gene>